<dbReference type="EC" id="3.4.21.-" evidence="6"/>
<feature type="signal peptide" evidence="6">
    <location>
        <begin position="1"/>
        <end position="18"/>
    </location>
</feature>
<protein>
    <recommendedName>
        <fullName evidence="6">Serine protease</fullName>
        <ecNumber evidence="6">3.4.21.-</ecNumber>
    </recommendedName>
</protein>
<comment type="similarity">
    <text evidence="1 6">Belongs to the peptidase S1B family.</text>
</comment>
<accession>A0A166X2M6</accession>
<feature type="chain" id="PRO_5007749029" description="Serine protease" evidence="6">
    <location>
        <begin position="19"/>
        <end position="378"/>
    </location>
</feature>
<organism evidence="7 8">
    <name type="scientific">Pseudoalteromonas luteoviolacea DSM 6061</name>
    <dbReference type="NCBI Taxonomy" id="1365250"/>
    <lineage>
        <taxon>Bacteria</taxon>
        <taxon>Pseudomonadati</taxon>
        <taxon>Pseudomonadota</taxon>
        <taxon>Gammaproteobacteria</taxon>
        <taxon>Alteromonadales</taxon>
        <taxon>Pseudoalteromonadaceae</taxon>
        <taxon>Pseudoalteromonas</taxon>
    </lineage>
</organism>
<evidence type="ECO:0000256" key="1">
    <source>
        <dbReference type="ARBA" id="ARBA00008764"/>
    </source>
</evidence>
<evidence type="ECO:0000256" key="5">
    <source>
        <dbReference type="ARBA" id="ARBA00022825"/>
    </source>
</evidence>
<reference evidence="7 8" key="1">
    <citation type="submission" date="2013-07" db="EMBL/GenBank/DDBJ databases">
        <title>Comparative Genomic and Metabolomic Analysis of Twelve Strains of Pseudoalteromonas luteoviolacea.</title>
        <authorList>
            <person name="Vynne N.G."/>
            <person name="Mansson M."/>
            <person name="Gram L."/>
        </authorList>
    </citation>
    <scope>NUCLEOTIDE SEQUENCE [LARGE SCALE GENOMIC DNA]</scope>
    <source>
        <strain evidence="7 8">DSM 6061</strain>
    </source>
</reference>
<evidence type="ECO:0000256" key="4">
    <source>
        <dbReference type="ARBA" id="ARBA00022801"/>
    </source>
</evidence>
<dbReference type="AlphaFoldDB" id="A0A166X2M6"/>
<keyword evidence="3 6" id="KW-0732">Signal</keyword>
<dbReference type="EMBL" id="AUYB01000100">
    <property type="protein sequence ID" value="KZN39177.1"/>
    <property type="molecule type" value="Genomic_DNA"/>
</dbReference>
<evidence type="ECO:0000256" key="2">
    <source>
        <dbReference type="ARBA" id="ARBA00022670"/>
    </source>
</evidence>
<dbReference type="GO" id="GO:0006508">
    <property type="term" value="P:proteolysis"/>
    <property type="evidence" value="ECO:0007669"/>
    <property type="project" value="UniProtKB-KW"/>
</dbReference>
<dbReference type="PRINTS" id="PR00839">
    <property type="entry name" value="V8PROTEASE"/>
</dbReference>
<evidence type="ECO:0000256" key="3">
    <source>
        <dbReference type="ARBA" id="ARBA00022729"/>
    </source>
</evidence>
<dbReference type="InterPro" id="IPR018114">
    <property type="entry name" value="TRYPSIN_HIS"/>
</dbReference>
<dbReference type="PATRIC" id="fig|1365250.3.peg.2291"/>
<proteinExistence type="inferred from homology"/>
<dbReference type="Gene3D" id="2.40.10.10">
    <property type="entry name" value="Trypsin-like serine proteases"/>
    <property type="match status" value="2"/>
</dbReference>
<keyword evidence="5 6" id="KW-0720">Serine protease</keyword>
<keyword evidence="8" id="KW-1185">Reference proteome</keyword>
<dbReference type="InterPro" id="IPR043504">
    <property type="entry name" value="Peptidase_S1_PA_chymotrypsin"/>
</dbReference>
<dbReference type="InterPro" id="IPR008256">
    <property type="entry name" value="Peptidase_S1B"/>
</dbReference>
<evidence type="ECO:0000313" key="8">
    <source>
        <dbReference type="Proteomes" id="UP000076643"/>
    </source>
</evidence>
<dbReference type="PANTHER" id="PTHR36234">
    <property type="entry name" value="LYSYL ENDOPEPTIDASE"/>
    <property type="match status" value="1"/>
</dbReference>
<keyword evidence="4 6" id="KW-0378">Hydrolase</keyword>
<evidence type="ECO:0000256" key="6">
    <source>
        <dbReference type="RuleBase" id="RU004296"/>
    </source>
</evidence>
<dbReference type="PROSITE" id="PS00134">
    <property type="entry name" value="TRYPSIN_HIS"/>
    <property type="match status" value="1"/>
</dbReference>
<dbReference type="GO" id="GO:0004252">
    <property type="term" value="F:serine-type endopeptidase activity"/>
    <property type="evidence" value="ECO:0007669"/>
    <property type="project" value="InterPro"/>
</dbReference>
<dbReference type="RefSeq" id="WP_063356286.1">
    <property type="nucleotide sequence ID" value="NZ_AQHB01000049.1"/>
</dbReference>
<dbReference type="SUPFAM" id="SSF50494">
    <property type="entry name" value="Trypsin-like serine proteases"/>
    <property type="match status" value="1"/>
</dbReference>
<dbReference type="Proteomes" id="UP000076643">
    <property type="component" value="Unassembled WGS sequence"/>
</dbReference>
<dbReference type="PANTHER" id="PTHR36234:SF5">
    <property type="entry name" value="LYSYL ENDOPEPTIDASE"/>
    <property type="match status" value="1"/>
</dbReference>
<sequence>MFIRSTMLLAGLSFTTFAAQENIPLPPNYSGPESICGTTDDSQDVERYNGMLGPSIAFVDSHEGPVGQVQWNTNLRQVFNNPGNVNGVRWCTGTLIADNLFLTAGHCFDVHDNDGRNWDFPLVNGTNQEITPQQAATNMHINMNFQRDANGNLRAGTSFAIQQMIEYRHNGIDYAILQLAGNPGRQFGVQAVSAEIPQRGELLTMIQHPAGNPKVIEAGNYDGVEATGPLRGYMRYTDLDTRGGSSGSGVLNQDGELIGVHTNAGCTQNGGANRGVLINDILPHSNALNSLQTPTARDDFFNSWVYECRMRNTFTIRPLNNDAGAELQILSARAVSSGTYSTVDKLEIVGQTIKVTGKLCDFRINYTIGNRWGLNCFN</sequence>
<name>A0A166X2M6_9GAMM</name>
<dbReference type="InterPro" id="IPR009003">
    <property type="entry name" value="Peptidase_S1_PA"/>
</dbReference>
<evidence type="ECO:0000313" key="7">
    <source>
        <dbReference type="EMBL" id="KZN39177.1"/>
    </source>
</evidence>
<dbReference type="Pfam" id="PF13365">
    <property type="entry name" value="Trypsin_2"/>
    <property type="match status" value="1"/>
</dbReference>
<gene>
    <name evidence="7" type="ORF">N475_15305</name>
</gene>
<comment type="caution">
    <text evidence="7">The sequence shown here is derived from an EMBL/GenBank/DDBJ whole genome shotgun (WGS) entry which is preliminary data.</text>
</comment>
<keyword evidence="2 6" id="KW-0645">Protease</keyword>